<evidence type="ECO:0000256" key="3">
    <source>
        <dbReference type="SAM" id="Phobius"/>
    </source>
</evidence>
<organism evidence="6 7">
    <name type="scientific">Favolaschia claudopus</name>
    <dbReference type="NCBI Taxonomy" id="2862362"/>
    <lineage>
        <taxon>Eukaryota</taxon>
        <taxon>Fungi</taxon>
        <taxon>Dikarya</taxon>
        <taxon>Basidiomycota</taxon>
        <taxon>Agaricomycotina</taxon>
        <taxon>Agaricomycetes</taxon>
        <taxon>Agaricomycetidae</taxon>
        <taxon>Agaricales</taxon>
        <taxon>Marasmiineae</taxon>
        <taxon>Mycenaceae</taxon>
        <taxon>Favolaschia</taxon>
    </lineage>
</organism>
<dbReference type="InterPro" id="IPR015202">
    <property type="entry name" value="GO-like_E_set"/>
</dbReference>
<dbReference type="InterPro" id="IPR014756">
    <property type="entry name" value="Ig_E-set"/>
</dbReference>
<name>A0AAW0DAL1_9AGAR</name>
<dbReference type="InterPro" id="IPR013783">
    <property type="entry name" value="Ig-like_fold"/>
</dbReference>
<evidence type="ECO:0000313" key="6">
    <source>
        <dbReference type="EMBL" id="KAK7048253.1"/>
    </source>
</evidence>
<feature type="domain" description="Galactose oxidase-like Early set" evidence="5">
    <location>
        <begin position="199"/>
        <end position="307"/>
    </location>
</feature>
<feature type="compositionally biased region" description="Low complexity" evidence="2">
    <location>
        <begin position="331"/>
        <end position="363"/>
    </location>
</feature>
<feature type="domain" description="Glyoxal oxidase N-terminal" evidence="4">
    <location>
        <begin position="1"/>
        <end position="193"/>
    </location>
</feature>
<dbReference type="PANTHER" id="PTHR32208:SF21">
    <property type="entry name" value="LOW QUALITY PROTEIN: ALDEHYDE OXIDASE GLOX-LIKE"/>
    <property type="match status" value="1"/>
</dbReference>
<evidence type="ECO:0008006" key="8">
    <source>
        <dbReference type="Google" id="ProtNLM"/>
    </source>
</evidence>
<feature type="region of interest" description="Disordered" evidence="2">
    <location>
        <begin position="420"/>
        <end position="493"/>
    </location>
</feature>
<dbReference type="Gene3D" id="2.60.40.10">
    <property type="entry name" value="Immunoglobulins"/>
    <property type="match status" value="1"/>
</dbReference>
<dbReference type="CDD" id="cd02851">
    <property type="entry name" value="E_set_GO_C"/>
    <property type="match status" value="1"/>
</dbReference>
<keyword evidence="3" id="KW-0472">Membrane</keyword>
<keyword evidence="7" id="KW-1185">Reference proteome</keyword>
<dbReference type="InterPro" id="IPR011043">
    <property type="entry name" value="Gal_Oxase/kelch_b-propeller"/>
</dbReference>
<evidence type="ECO:0000256" key="1">
    <source>
        <dbReference type="ARBA" id="ARBA00022729"/>
    </source>
</evidence>
<dbReference type="CDD" id="cd12087">
    <property type="entry name" value="TM_EGFR-like"/>
    <property type="match status" value="1"/>
</dbReference>
<dbReference type="AlphaFoldDB" id="A0AAW0DAL1"/>
<feature type="compositionally biased region" description="Polar residues" evidence="2">
    <location>
        <begin position="462"/>
        <end position="473"/>
    </location>
</feature>
<evidence type="ECO:0000313" key="7">
    <source>
        <dbReference type="Proteomes" id="UP001362999"/>
    </source>
</evidence>
<dbReference type="InterPro" id="IPR037293">
    <property type="entry name" value="Gal_Oxidase_central_sf"/>
</dbReference>
<dbReference type="Pfam" id="PF07250">
    <property type="entry name" value="Glyoxal_oxid_N"/>
    <property type="match status" value="1"/>
</dbReference>
<feature type="region of interest" description="Disordered" evidence="2">
    <location>
        <begin position="329"/>
        <end position="363"/>
    </location>
</feature>
<keyword evidence="3" id="KW-0812">Transmembrane</keyword>
<keyword evidence="3" id="KW-1133">Transmembrane helix</keyword>
<gene>
    <name evidence="6" type="ORF">R3P38DRAFT_1856353</name>
</gene>
<protein>
    <recommendedName>
        <fullName evidence="8">Galactose oxidase</fullName>
    </recommendedName>
</protein>
<dbReference type="InterPro" id="IPR009880">
    <property type="entry name" value="Glyoxal_oxidase_N"/>
</dbReference>
<proteinExistence type="predicted"/>
<dbReference type="SUPFAM" id="SSF50965">
    <property type="entry name" value="Galactose oxidase, central domain"/>
    <property type="match status" value="1"/>
</dbReference>
<dbReference type="SUPFAM" id="SSF81296">
    <property type="entry name" value="E set domains"/>
    <property type="match status" value="1"/>
</dbReference>
<dbReference type="Pfam" id="PF09118">
    <property type="entry name" value="GO-like_E_set"/>
    <property type="match status" value="1"/>
</dbReference>
<evidence type="ECO:0000259" key="5">
    <source>
        <dbReference type="Pfam" id="PF09118"/>
    </source>
</evidence>
<dbReference type="Proteomes" id="UP001362999">
    <property type="component" value="Unassembled WGS sequence"/>
</dbReference>
<dbReference type="Gene3D" id="2.130.10.80">
    <property type="entry name" value="Galactose oxidase/kelch, beta-propeller"/>
    <property type="match status" value="1"/>
</dbReference>
<keyword evidence="1" id="KW-0732">Signal</keyword>
<dbReference type="PANTHER" id="PTHR32208">
    <property type="entry name" value="SECRETED PROTEIN-RELATED"/>
    <property type="match status" value="1"/>
</dbReference>
<feature type="transmembrane region" description="Helical" evidence="3">
    <location>
        <begin position="367"/>
        <end position="389"/>
    </location>
</feature>
<evidence type="ECO:0000259" key="4">
    <source>
        <dbReference type="Pfam" id="PF07250"/>
    </source>
</evidence>
<sequence>MLPLRPSNNYQQTVLFCGGSDMPDEAWGNYAHPAINTWDYPASKDCQRITPEPSDGSQVNYVKDDDMLEGRTMGQFVILPTGKLLMVNGGLNGTAGYADATGQTSNFADMPFAMSLASGPVGTPAIYDPDAPAGNRWSRAGLDTSNIPRLYHSTALLLPDASVLIAGSNPNVDVNLTAHFPTTYKAEIFYPPYFAATTRPVPSGIPSTISYGGDPFDVTIPAASYSGKGNDAAANTTVALIRPGWTTHALSYGQRYLQLNNTYTVNSDSSITLHVSQAPPNSNLFQPGPAFVFVVVNGVPSNGTAVIVGSGNLGSQPTKDATALPANAQLASASGSADGSSTDTTPNGNNNDPKPSGTTSGTSHTGAIVGGVVGALAVLGLIGGGAAFWMARRKRSTPRVPSPSRPYEYTSTLGGPAVGLGAAGALGASRGHESTPDFPPMTEYRDDPGHGQYDPPQMGRFDSSSRASATGASEQFDPYSSEPMRTSGGPGHY</sequence>
<accession>A0AAW0DAL1</accession>
<evidence type="ECO:0000256" key="2">
    <source>
        <dbReference type="SAM" id="MobiDB-lite"/>
    </source>
</evidence>
<reference evidence="6 7" key="1">
    <citation type="journal article" date="2024" name="J Genomics">
        <title>Draft genome sequencing and assembly of Favolaschia claudopus CIRM-BRFM 2984 isolated from oak limbs.</title>
        <authorList>
            <person name="Navarro D."/>
            <person name="Drula E."/>
            <person name="Chaduli D."/>
            <person name="Cazenave R."/>
            <person name="Ahrendt S."/>
            <person name="Wang J."/>
            <person name="Lipzen A."/>
            <person name="Daum C."/>
            <person name="Barry K."/>
            <person name="Grigoriev I.V."/>
            <person name="Favel A."/>
            <person name="Rosso M.N."/>
            <person name="Martin F."/>
        </authorList>
    </citation>
    <scope>NUCLEOTIDE SEQUENCE [LARGE SCALE GENOMIC DNA]</scope>
    <source>
        <strain evidence="6 7">CIRM-BRFM 2984</strain>
    </source>
</reference>
<dbReference type="EMBL" id="JAWWNJ010000009">
    <property type="protein sequence ID" value="KAK7048253.1"/>
    <property type="molecule type" value="Genomic_DNA"/>
</dbReference>
<comment type="caution">
    <text evidence="6">The sequence shown here is derived from an EMBL/GenBank/DDBJ whole genome shotgun (WGS) entry which is preliminary data.</text>
</comment>